<dbReference type="CDD" id="cd01878">
    <property type="entry name" value="HflX"/>
    <property type="match status" value="1"/>
</dbReference>
<dbReference type="RefSeq" id="WP_158766026.1">
    <property type="nucleotide sequence ID" value="NZ_CP047045.1"/>
</dbReference>
<comment type="similarity">
    <text evidence="5">Belongs to the TRAFAC class OBG-HflX-like GTPase superfamily. HflX GTPase family.</text>
</comment>
<evidence type="ECO:0000256" key="5">
    <source>
        <dbReference type="HAMAP-Rule" id="MF_00900"/>
    </source>
</evidence>
<feature type="binding site" evidence="6">
    <location>
        <begin position="261"/>
        <end position="264"/>
    </location>
    <ligand>
        <name>GTP</name>
        <dbReference type="ChEBI" id="CHEBI:37565"/>
    </ligand>
</feature>
<dbReference type="GO" id="GO:0005737">
    <property type="term" value="C:cytoplasm"/>
    <property type="evidence" value="ECO:0007669"/>
    <property type="project" value="UniProtKB-SubCell"/>
</dbReference>
<dbReference type="InterPro" id="IPR030394">
    <property type="entry name" value="G_HFLX_dom"/>
</dbReference>
<evidence type="ECO:0000256" key="2">
    <source>
        <dbReference type="ARBA" id="ARBA00022741"/>
    </source>
</evidence>
<dbReference type="InterPro" id="IPR016496">
    <property type="entry name" value="GTPase_HflX"/>
</dbReference>
<keyword evidence="5" id="KW-0963">Cytoplasm</keyword>
<dbReference type="Pfam" id="PF16360">
    <property type="entry name" value="GTP-bdg_M"/>
    <property type="match status" value="1"/>
</dbReference>
<keyword evidence="10" id="KW-1185">Reference proteome</keyword>
<dbReference type="PRINTS" id="PR00326">
    <property type="entry name" value="GTP1OBG"/>
</dbReference>
<feature type="binding site" evidence="7">
    <location>
        <position position="241"/>
    </location>
    <ligand>
        <name>Mg(2+)</name>
        <dbReference type="ChEBI" id="CHEBI:18420"/>
    </ligand>
</feature>
<gene>
    <name evidence="5 9" type="primary">hflX</name>
    <name evidence="9" type="ORF">DSM104635_01985</name>
</gene>
<dbReference type="InterPro" id="IPR042108">
    <property type="entry name" value="GTPase_HflX_N_sf"/>
</dbReference>
<proteinExistence type="inferred from homology"/>
<dbReference type="HAMAP" id="MF_00900">
    <property type="entry name" value="GTPase_HflX"/>
    <property type="match status" value="1"/>
</dbReference>
<dbReference type="PANTHER" id="PTHR10229:SF0">
    <property type="entry name" value="GTP-BINDING PROTEIN 6-RELATED"/>
    <property type="match status" value="1"/>
</dbReference>
<comment type="subcellular location">
    <subcellularLocation>
        <location evidence="5">Cytoplasm</location>
    </subcellularLocation>
    <text evidence="5">May associate with membranes.</text>
</comment>
<organism evidence="9 10">
    <name type="scientific">Terricaulis silvestris</name>
    <dbReference type="NCBI Taxonomy" id="2686094"/>
    <lineage>
        <taxon>Bacteria</taxon>
        <taxon>Pseudomonadati</taxon>
        <taxon>Pseudomonadota</taxon>
        <taxon>Alphaproteobacteria</taxon>
        <taxon>Caulobacterales</taxon>
        <taxon>Caulobacteraceae</taxon>
        <taxon>Terricaulis</taxon>
    </lineage>
</organism>
<sequence length="453" mass="48782">MKPTPETPPPKDINRAIVLRPLASAQESVRDGEARLLEAVGLAQALGLDVAAAEAAPLRQISPRTYFGSGRVERLKDQTEELGAGVVVIDGALSPVQQRNLETDIGSKVIDRTGLILEIFGLRAKTKEGKLQVELARQGYERSRLVRTWTHLERQRGGLGKTGGPGETQIELDRRIIADRIIRLKRELEDVRRTRGLQRRARSRAGLPAVVLVGYTNAGKSTLFNRLTQAGVLAKDMLFATLDPTARQVKLPSGRAVIMSDTVGFISDLPHELVESFRATLEAVTEADLLIHVRDISHPDTDKQKADVLAVLSQLAKDAGGKSPPVLEAWNKIDLLDEATRAGRMRRASVAAEGGGQGALPPVAISAETGEGMDALLAVIDRAAFSATRVITLTLSPDDAGRLRAQIASAGRILEESSDDAGAITLRAELLVEDAARFAPLEPLPEEIRPAAE</sequence>
<evidence type="ECO:0000313" key="9">
    <source>
        <dbReference type="EMBL" id="QGZ95141.1"/>
    </source>
</evidence>
<evidence type="ECO:0000313" key="10">
    <source>
        <dbReference type="Proteomes" id="UP000431269"/>
    </source>
</evidence>
<keyword evidence="1 7" id="KW-0479">Metal-binding</keyword>
<dbReference type="InterPro" id="IPR025121">
    <property type="entry name" value="GTPase_HflX_N"/>
</dbReference>
<dbReference type="KEGG" id="tsv:DSM104635_01985"/>
<name>A0A6I6MM85_9CAUL</name>
<dbReference type="GO" id="GO:0046872">
    <property type="term" value="F:metal ion binding"/>
    <property type="evidence" value="ECO:0007669"/>
    <property type="project" value="UniProtKB-KW"/>
</dbReference>
<feature type="domain" description="Hflx-type G" evidence="8">
    <location>
        <begin position="208"/>
        <end position="388"/>
    </location>
</feature>
<dbReference type="InterPro" id="IPR006073">
    <property type="entry name" value="GTP-bd"/>
</dbReference>
<dbReference type="PANTHER" id="PTHR10229">
    <property type="entry name" value="GTP-BINDING PROTEIN HFLX"/>
    <property type="match status" value="1"/>
</dbReference>
<keyword evidence="3 7" id="KW-0460">Magnesium</keyword>
<dbReference type="GO" id="GO:0003924">
    <property type="term" value="F:GTPase activity"/>
    <property type="evidence" value="ECO:0007669"/>
    <property type="project" value="UniProtKB-UniRule"/>
</dbReference>
<evidence type="ECO:0000256" key="7">
    <source>
        <dbReference type="PIRSR" id="PIRSR006809-2"/>
    </source>
</evidence>
<protein>
    <recommendedName>
        <fullName evidence="5">GTPase HflX</fullName>
    </recommendedName>
    <alternativeName>
        <fullName evidence="5">GTP-binding protein HflX</fullName>
    </alternativeName>
</protein>
<comment type="subunit">
    <text evidence="5">Monomer. Associates with the 50S ribosomal subunit.</text>
</comment>
<evidence type="ECO:0000256" key="3">
    <source>
        <dbReference type="ARBA" id="ARBA00022842"/>
    </source>
</evidence>
<dbReference type="Gene3D" id="3.40.50.300">
    <property type="entry name" value="P-loop containing nucleotide triphosphate hydrolases"/>
    <property type="match status" value="1"/>
</dbReference>
<dbReference type="Pfam" id="PF01926">
    <property type="entry name" value="MMR_HSR1"/>
    <property type="match status" value="1"/>
</dbReference>
<dbReference type="EMBL" id="CP047045">
    <property type="protein sequence ID" value="QGZ95141.1"/>
    <property type="molecule type" value="Genomic_DNA"/>
</dbReference>
<feature type="binding site" evidence="6">
    <location>
        <begin position="214"/>
        <end position="221"/>
    </location>
    <ligand>
        <name>GTP</name>
        <dbReference type="ChEBI" id="CHEBI:37565"/>
    </ligand>
</feature>
<keyword evidence="2 5" id="KW-0547">Nucleotide-binding</keyword>
<feature type="binding site" evidence="7">
    <location>
        <position position="221"/>
    </location>
    <ligand>
        <name>Mg(2+)</name>
        <dbReference type="ChEBI" id="CHEBI:18420"/>
    </ligand>
</feature>
<evidence type="ECO:0000256" key="4">
    <source>
        <dbReference type="ARBA" id="ARBA00023134"/>
    </source>
</evidence>
<feature type="binding site" evidence="6">
    <location>
        <begin position="331"/>
        <end position="334"/>
    </location>
    <ligand>
        <name>GTP</name>
        <dbReference type="ChEBI" id="CHEBI:37565"/>
    </ligand>
</feature>
<accession>A0A6I6MM85</accession>
<dbReference type="Proteomes" id="UP000431269">
    <property type="component" value="Chromosome"/>
</dbReference>
<dbReference type="Gene3D" id="6.10.250.2860">
    <property type="match status" value="1"/>
</dbReference>
<comment type="cofactor">
    <cofactor evidence="7">
        <name>Mg(2+)</name>
        <dbReference type="ChEBI" id="CHEBI:18420"/>
    </cofactor>
</comment>
<dbReference type="Gene3D" id="3.40.50.11060">
    <property type="entry name" value="GTPase HflX, N-terminal domain"/>
    <property type="match status" value="1"/>
</dbReference>
<dbReference type="SUPFAM" id="SSF52540">
    <property type="entry name" value="P-loop containing nucleoside triphosphate hydrolases"/>
    <property type="match status" value="1"/>
</dbReference>
<dbReference type="AlphaFoldDB" id="A0A6I6MM85"/>
<dbReference type="GO" id="GO:0043022">
    <property type="term" value="F:ribosome binding"/>
    <property type="evidence" value="ECO:0007669"/>
    <property type="project" value="TreeGrafter"/>
</dbReference>
<dbReference type="PIRSF" id="PIRSF006809">
    <property type="entry name" value="GTP-binding_hflX_prd"/>
    <property type="match status" value="1"/>
</dbReference>
<dbReference type="InterPro" id="IPR027417">
    <property type="entry name" value="P-loop_NTPase"/>
</dbReference>
<evidence type="ECO:0000259" key="8">
    <source>
        <dbReference type="PROSITE" id="PS51705"/>
    </source>
</evidence>
<dbReference type="GO" id="GO:0005525">
    <property type="term" value="F:GTP binding"/>
    <property type="evidence" value="ECO:0007669"/>
    <property type="project" value="UniProtKB-UniRule"/>
</dbReference>
<dbReference type="PROSITE" id="PS51705">
    <property type="entry name" value="G_HFLX"/>
    <property type="match status" value="1"/>
</dbReference>
<evidence type="ECO:0000256" key="1">
    <source>
        <dbReference type="ARBA" id="ARBA00022723"/>
    </source>
</evidence>
<dbReference type="Pfam" id="PF13167">
    <property type="entry name" value="GTP-bdg_N"/>
    <property type="match status" value="1"/>
</dbReference>
<reference evidence="10" key="1">
    <citation type="submission" date="2019-12" db="EMBL/GenBank/DDBJ databases">
        <title>Complete genome of Terracaulis silvestris 0127_4.</title>
        <authorList>
            <person name="Vieira S."/>
            <person name="Riedel T."/>
            <person name="Sproer C."/>
            <person name="Pascual J."/>
            <person name="Boedeker C."/>
            <person name="Overmann J."/>
        </authorList>
    </citation>
    <scope>NUCLEOTIDE SEQUENCE [LARGE SCALE GENOMIC DNA]</scope>
    <source>
        <strain evidence="10">0127_4</strain>
    </source>
</reference>
<dbReference type="InterPro" id="IPR032305">
    <property type="entry name" value="GTP-bd_M"/>
</dbReference>
<keyword evidence="4 5" id="KW-0342">GTP-binding</keyword>
<dbReference type="NCBIfam" id="TIGR03156">
    <property type="entry name" value="GTP_HflX"/>
    <property type="match status" value="1"/>
</dbReference>
<evidence type="ECO:0000256" key="6">
    <source>
        <dbReference type="PIRSR" id="PIRSR006809-1"/>
    </source>
</evidence>
<comment type="function">
    <text evidence="5">GTPase that associates with the 50S ribosomal subunit and may have a role during protein synthesis or ribosome biogenesis.</text>
</comment>
<feature type="binding site" evidence="6">
    <location>
        <begin position="239"/>
        <end position="243"/>
    </location>
    <ligand>
        <name>GTP</name>
        <dbReference type="ChEBI" id="CHEBI:37565"/>
    </ligand>
</feature>